<dbReference type="OrthoDB" id="9797736at2"/>
<evidence type="ECO:0000313" key="4">
    <source>
        <dbReference type="EMBL" id="RMR63098.1"/>
    </source>
</evidence>
<dbReference type="SUPFAM" id="SSF53807">
    <property type="entry name" value="Helical backbone' metal receptor"/>
    <property type="match status" value="1"/>
</dbReference>
<dbReference type="EMBL" id="BLWA01000020">
    <property type="protein sequence ID" value="GFM94676.1"/>
    <property type="molecule type" value="Genomic_DNA"/>
</dbReference>
<gene>
    <name evidence="3" type="primary">phuT</name>
    <name evidence="4" type="ORF">ALP84_00505</name>
    <name evidence="3" type="ORF">PSCICP_46480</name>
</gene>
<feature type="domain" description="Fe/B12 periplasmic-binding" evidence="2">
    <location>
        <begin position="34"/>
        <end position="293"/>
    </location>
</feature>
<sequence>MRFFNSSVCAALVGIAFSHMAQAAQPADTEASQRWVSAGGALSEWVVALGGQSRLVGVDTTSQYPESLRSLPSIGYQRQLSSEGILSLRPDVLVGTEEMGPPPVLEQLRAAKVQVEVLPAGADMATLKSNLQRLGGLLGAPEQAARLIERYQQQLDNQQQWIVQAQKGAEAPGVLLLVGHGGGKPMVAGKGTAGDWLIQQAGGRNLATHDGYKVFSVEAMAGLAPQVLIVADRALRGDAARKALFKENPALSATPAARDDRVFDLDPTLLVGGLGPRLPDNLQKLSHALYPTAKPLSAAVRSEP</sequence>
<evidence type="ECO:0000313" key="6">
    <source>
        <dbReference type="Proteomes" id="UP000614982"/>
    </source>
</evidence>
<name>A0A3M4WG30_PSECI</name>
<accession>A0A3M4WG30</accession>
<dbReference type="Gene3D" id="3.40.50.1980">
    <property type="entry name" value="Nitrogenase molybdenum iron protein domain"/>
    <property type="match status" value="2"/>
</dbReference>
<dbReference type="AlphaFoldDB" id="A0A3M4WG30"/>
<evidence type="ECO:0000313" key="5">
    <source>
        <dbReference type="Proteomes" id="UP000278332"/>
    </source>
</evidence>
<dbReference type="PANTHER" id="PTHR30535">
    <property type="entry name" value="VITAMIN B12-BINDING PROTEIN"/>
    <property type="match status" value="1"/>
</dbReference>
<comment type="caution">
    <text evidence="4">The sequence shown here is derived from an EMBL/GenBank/DDBJ whole genome shotgun (WGS) entry which is preliminary data.</text>
</comment>
<dbReference type="InterPro" id="IPR050902">
    <property type="entry name" value="ABC_Transporter_SBP"/>
</dbReference>
<dbReference type="Proteomes" id="UP000278332">
    <property type="component" value="Unassembled WGS sequence"/>
</dbReference>
<reference evidence="3 6" key="2">
    <citation type="submission" date="2020-05" db="EMBL/GenBank/DDBJ databases">
        <title>Genetic diversity of Pseudomonas cichorii.</title>
        <authorList>
            <person name="Tani S."/>
            <person name="Yagi H."/>
            <person name="Hashimoto S."/>
            <person name="Iiyama K."/>
            <person name="Furuya N."/>
        </authorList>
    </citation>
    <scope>NUCLEOTIDE SEQUENCE [LARGE SCALE GENOMIC DNA]</scope>
    <source>
        <strain evidence="3 6">LMG 2162</strain>
    </source>
</reference>
<keyword evidence="1" id="KW-0732">Signal</keyword>
<evidence type="ECO:0000313" key="3">
    <source>
        <dbReference type="EMBL" id="GFM94676.1"/>
    </source>
</evidence>
<reference evidence="4 5" key="1">
    <citation type="submission" date="2018-08" db="EMBL/GenBank/DDBJ databases">
        <title>Recombination of ecologically and evolutionarily significant loci maintains genetic cohesion in the Pseudomonas syringae species complex.</title>
        <authorList>
            <person name="Dillon M."/>
            <person name="Thakur S."/>
            <person name="Almeida R.N.D."/>
            <person name="Weir B.S."/>
            <person name="Guttman D.S."/>
        </authorList>
    </citation>
    <scope>NUCLEOTIDE SEQUENCE [LARGE SCALE GENOMIC DNA]</scope>
    <source>
        <strain evidence="4 5">ICMP 6917</strain>
    </source>
</reference>
<dbReference type="PANTHER" id="PTHR30535:SF4">
    <property type="entry name" value="HEMIN-BINDING PERIPLASMIC PROTEIN HMUT"/>
    <property type="match status" value="1"/>
</dbReference>
<keyword evidence="6" id="KW-1185">Reference proteome</keyword>
<dbReference type="Proteomes" id="UP000614982">
    <property type="component" value="Unassembled WGS sequence"/>
</dbReference>
<feature type="signal peptide" evidence="1">
    <location>
        <begin position="1"/>
        <end position="23"/>
    </location>
</feature>
<evidence type="ECO:0000259" key="2">
    <source>
        <dbReference type="PROSITE" id="PS50983"/>
    </source>
</evidence>
<evidence type="ECO:0000256" key="1">
    <source>
        <dbReference type="SAM" id="SignalP"/>
    </source>
</evidence>
<feature type="chain" id="PRO_5017947665" evidence="1">
    <location>
        <begin position="24"/>
        <end position="304"/>
    </location>
</feature>
<dbReference type="EMBL" id="RBRY01000017">
    <property type="protein sequence ID" value="RMR63098.1"/>
    <property type="molecule type" value="Genomic_DNA"/>
</dbReference>
<dbReference type="InterPro" id="IPR002491">
    <property type="entry name" value="ABC_transptr_periplasmic_BD"/>
</dbReference>
<proteinExistence type="predicted"/>
<dbReference type="PROSITE" id="PS50983">
    <property type="entry name" value="FE_B12_PBP"/>
    <property type="match status" value="1"/>
</dbReference>
<protein>
    <submittedName>
        <fullName evidence="3">Heme-transporter PhuT</fullName>
    </submittedName>
    <submittedName>
        <fullName evidence="4">Putative hemin transporter substrate-binding protein</fullName>
    </submittedName>
</protein>
<dbReference type="Pfam" id="PF01497">
    <property type="entry name" value="Peripla_BP_2"/>
    <property type="match status" value="1"/>
</dbReference>
<organism evidence="4 5">
    <name type="scientific">Pseudomonas cichorii</name>
    <dbReference type="NCBI Taxonomy" id="36746"/>
    <lineage>
        <taxon>Bacteria</taxon>
        <taxon>Pseudomonadati</taxon>
        <taxon>Pseudomonadota</taxon>
        <taxon>Gammaproteobacteria</taxon>
        <taxon>Pseudomonadales</taxon>
        <taxon>Pseudomonadaceae</taxon>
        <taxon>Pseudomonas</taxon>
    </lineage>
</organism>